<protein>
    <submittedName>
        <fullName evidence="4">NUDIX hydrolase</fullName>
    </submittedName>
</protein>
<dbReference type="InterPro" id="IPR000086">
    <property type="entry name" value="NUDIX_hydrolase_dom"/>
</dbReference>
<dbReference type="EMBL" id="VUMV01000003">
    <property type="protein sequence ID" value="MST81726.1"/>
    <property type="molecule type" value="Genomic_DNA"/>
</dbReference>
<evidence type="ECO:0000313" key="4">
    <source>
        <dbReference type="EMBL" id="MST81726.1"/>
    </source>
</evidence>
<dbReference type="CDD" id="cd04693">
    <property type="entry name" value="NUDIX_Hydrolase"/>
    <property type="match status" value="1"/>
</dbReference>
<dbReference type="PANTHER" id="PTHR43736">
    <property type="entry name" value="ADP-RIBOSE PYROPHOSPHATASE"/>
    <property type="match status" value="1"/>
</dbReference>
<dbReference type="PROSITE" id="PS51462">
    <property type="entry name" value="NUDIX"/>
    <property type="match status" value="1"/>
</dbReference>
<dbReference type="InterPro" id="IPR020084">
    <property type="entry name" value="NUDIX_hydrolase_CS"/>
</dbReference>
<name>A0A7X2P8H3_9FIRM</name>
<dbReference type="PANTHER" id="PTHR43736:SF1">
    <property type="entry name" value="DIHYDRONEOPTERIN TRIPHOSPHATE DIPHOSPHATASE"/>
    <property type="match status" value="1"/>
</dbReference>
<dbReference type="Proteomes" id="UP000466864">
    <property type="component" value="Unassembled WGS sequence"/>
</dbReference>
<dbReference type="GO" id="GO:0016787">
    <property type="term" value="F:hydrolase activity"/>
    <property type="evidence" value="ECO:0007669"/>
    <property type="project" value="UniProtKB-KW"/>
</dbReference>
<gene>
    <name evidence="4" type="ORF">FYJ60_05295</name>
</gene>
<dbReference type="InterPro" id="IPR015797">
    <property type="entry name" value="NUDIX_hydrolase-like_dom_sf"/>
</dbReference>
<sequence length="174" mass="20042">MEYFDVYNDKKEKTGKILPRKNSFLKEGEYQLIVLGIVERSDHTFLITRRALDKKWAAGDWEVSGGGAQSGESSFQAIHREILEETGLDISAAEGGLIYTYKNIDLDRGDNYFVDMYHFRMDFEDGDIHPQESETEGYAIVPFSKIEKLGKEGHFLHYERILQGFAAENYQIQD</sequence>
<comment type="caution">
    <text evidence="4">The sequence shown here is derived from an EMBL/GenBank/DDBJ whole genome shotgun (WGS) entry which is preliminary data.</text>
</comment>
<proteinExistence type="inferred from homology"/>
<accession>A0A7X2P8H3</accession>
<feature type="domain" description="Nudix hydrolase" evidence="3">
    <location>
        <begin position="29"/>
        <end position="163"/>
    </location>
</feature>
<comment type="similarity">
    <text evidence="1">Belongs to the Nudix hydrolase family.</text>
</comment>
<keyword evidence="2 4" id="KW-0378">Hydrolase</keyword>
<evidence type="ECO:0000256" key="2">
    <source>
        <dbReference type="ARBA" id="ARBA00022801"/>
    </source>
</evidence>
<dbReference type="AlphaFoldDB" id="A0A7X2P8H3"/>
<organism evidence="4 5">
    <name type="scientific">Bilifractor porci</name>
    <dbReference type="NCBI Taxonomy" id="2606636"/>
    <lineage>
        <taxon>Bacteria</taxon>
        <taxon>Bacillati</taxon>
        <taxon>Bacillota</taxon>
        <taxon>Clostridia</taxon>
        <taxon>Lachnospirales</taxon>
        <taxon>Lachnospiraceae</taxon>
        <taxon>Bilifractor</taxon>
    </lineage>
</organism>
<dbReference type="RefSeq" id="WP_154457638.1">
    <property type="nucleotide sequence ID" value="NZ_VUMV01000003.1"/>
</dbReference>
<keyword evidence="5" id="KW-1185">Reference proteome</keyword>
<reference evidence="4 5" key="1">
    <citation type="submission" date="2019-08" db="EMBL/GenBank/DDBJ databases">
        <title>In-depth cultivation of the pig gut microbiome towards novel bacterial diversity and tailored functional studies.</title>
        <authorList>
            <person name="Wylensek D."/>
            <person name="Hitch T.C.A."/>
            <person name="Clavel T."/>
        </authorList>
    </citation>
    <scope>NUCLEOTIDE SEQUENCE [LARGE SCALE GENOMIC DNA]</scope>
    <source>
        <strain evidence="4 5">Oil+RF-744-WCA-WT-13</strain>
    </source>
</reference>
<evidence type="ECO:0000313" key="5">
    <source>
        <dbReference type="Proteomes" id="UP000466864"/>
    </source>
</evidence>
<dbReference type="Gene3D" id="3.90.79.10">
    <property type="entry name" value="Nucleoside Triphosphate Pyrophosphohydrolase"/>
    <property type="match status" value="1"/>
</dbReference>
<dbReference type="Pfam" id="PF00293">
    <property type="entry name" value="NUDIX"/>
    <property type="match status" value="1"/>
</dbReference>
<dbReference type="PROSITE" id="PS00893">
    <property type="entry name" value="NUDIX_BOX"/>
    <property type="match status" value="1"/>
</dbReference>
<evidence type="ECO:0000259" key="3">
    <source>
        <dbReference type="PROSITE" id="PS51462"/>
    </source>
</evidence>
<dbReference type="SUPFAM" id="SSF55811">
    <property type="entry name" value="Nudix"/>
    <property type="match status" value="1"/>
</dbReference>
<evidence type="ECO:0000256" key="1">
    <source>
        <dbReference type="ARBA" id="ARBA00005582"/>
    </source>
</evidence>